<accession>A0A1G7KHX1</accession>
<dbReference type="AlphaFoldDB" id="A0A1G7KHX1"/>
<organism evidence="2 3">
    <name type="scientific">Rhodobacter capsulatus</name>
    <name type="common">Rhodopseudomonas capsulata</name>
    <dbReference type="NCBI Taxonomy" id="1061"/>
    <lineage>
        <taxon>Bacteria</taxon>
        <taxon>Pseudomonadati</taxon>
        <taxon>Pseudomonadota</taxon>
        <taxon>Alphaproteobacteria</taxon>
        <taxon>Rhodobacterales</taxon>
        <taxon>Rhodobacter group</taxon>
        <taxon>Rhodobacter</taxon>
    </lineage>
</organism>
<dbReference type="Proteomes" id="UP000183812">
    <property type="component" value="Unassembled WGS sequence"/>
</dbReference>
<dbReference type="EMBL" id="FNAY01000010">
    <property type="protein sequence ID" value="SDF36745.1"/>
    <property type="molecule type" value="Genomic_DNA"/>
</dbReference>
<reference evidence="2 3" key="1">
    <citation type="submission" date="2016-10" db="EMBL/GenBank/DDBJ databases">
        <authorList>
            <person name="de Groot N.N."/>
        </authorList>
    </citation>
    <scope>NUCLEOTIDE SEQUENCE [LARGE SCALE GENOMIC DNA]</scope>
    <source>
        <strain evidence="3">DSM 938 / 37b4</strain>
    </source>
</reference>
<dbReference type="SUPFAM" id="SSF47413">
    <property type="entry name" value="lambda repressor-like DNA-binding domains"/>
    <property type="match status" value="1"/>
</dbReference>
<evidence type="ECO:0000313" key="3">
    <source>
        <dbReference type="Proteomes" id="UP000183812"/>
    </source>
</evidence>
<dbReference type="CDD" id="cd00093">
    <property type="entry name" value="HTH_XRE"/>
    <property type="match status" value="1"/>
</dbReference>
<dbReference type="RefSeq" id="WP_074554117.1">
    <property type="nucleotide sequence ID" value="NZ_CP119563.1"/>
</dbReference>
<name>A0A1G7KHX1_RHOCA</name>
<dbReference type="Gene3D" id="1.10.260.40">
    <property type="entry name" value="lambda repressor-like DNA-binding domains"/>
    <property type="match status" value="1"/>
</dbReference>
<proteinExistence type="predicted"/>
<sequence length="132" mass="14357">MTTPFKNSEVARFITDRVDALAHRKTQNEIAAEAGFQNANFISILKSGKSKLPLDRVPSLAKALEVDPAYLMRISLEQAVGVTAAKAITEIFGTPVTANEKAWLDELRDASGNSDPRITARGRTTLRGIFGK</sequence>
<dbReference type="PROSITE" id="PS50943">
    <property type="entry name" value="HTH_CROC1"/>
    <property type="match status" value="1"/>
</dbReference>
<evidence type="ECO:0000313" key="2">
    <source>
        <dbReference type="EMBL" id="SDF36745.1"/>
    </source>
</evidence>
<evidence type="ECO:0000259" key="1">
    <source>
        <dbReference type="PROSITE" id="PS50943"/>
    </source>
</evidence>
<protein>
    <recommendedName>
        <fullName evidence="1">HTH cro/C1-type domain-containing protein</fullName>
    </recommendedName>
</protein>
<gene>
    <name evidence="2" type="ORF">SAMN04244550_02106</name>
</gene>
<dbReference type="OrthoDB" id="7859023at2"/>
<dbReference type="InterPro" id="IPR010982">
    <property type="entry name" value="Lambda_DNA-bd_dom_sf"/>
</dbReference>
<feature type="domain" description="HTH cro/C1-type" evidence="1">
    <location>
        <begin position="22"/>
        <end position="71"/>
    </location>
</feature>
<dbReference type="GO" id="GO:0003677">
    <property type="term" value="F:DNA binding"/>
    <property type="evidence" value="ECO:0007669"/>
    <property type="project" value="InterPro"/>
</dbReference>
<dbReference type="InterPro" id="IPR001387">
    <property type="entry name" value="Cro/C1-type_HTH"/>
</dbReference>